<dbReference type="Proteomes" id="UP000708148">
    <property type="component" value="Unassembled WGS sequence"/>
</dbReference>
<evidence type="ECO:0000256" key="1">
    <source>
        <dbReference type="ARBA" id="ARBA00004370"/>
    </source>
</evidence>
<name>A0A8S1IUF6_9CHLO</name>
<evidence type="ECO:0000256" key="7">
    <source>
        <dbReference type="ARBA" id="ARBA00023004"/>
    </source>
</evidence>
<dbReference type="EMBL" id="CAJHUC010000871">
    <property type="protein sequence ID" value="CAD7698672.1"/>
    <property type="molecule type" value="Genomic_DNA"/>
</dbReference>
<dbReference type="PANTHER" id="PTHR21266:SF32">
    <property type="entry name" value="CHOLESTEROL 7-DESATURASE NVD"/>
    <property type="match status" value="1"/>
</dbReference>
<comment type="caution">
    <text evidence="11">The sequence shown here is derived from an EMBL/GenBank/DDBJ whole genome shotgun (WGS) entry which is preliminary data.</text>
</comment>
<feature type="non-terminal residue" evidence="11">
    <location>
        <position position="1"/>
    </location>
</feature>
<dbReference type="InterPro" id="IPR050584">
    <property type="entry name" value="Cholesterol_7-desaturase"/>
</dbReference>
<protein>
    <recommendedName>
        <fullName evidence="10">Rieske domain-containing protein</fullName>
    </recommendedName>
</protein>
<proteinExistence type="predicted"/>
<evidence type="ECO:0000256" key="4">
    <source>
        <dbReference type="ARBA" id="ARBA00022723"/>
    </source>
</evidence>
<dbReference type="Pfam" id="PF00355">
    <property type="entry name" value="Rieske"/>
    <property type="match status" value="1"/>
</dbReference>
<evidence type="ECO:0000313" key="12">
    <source>
        <dbReference type="Proteomes" id="UP000708148"/>
    </source>
</evidence>
<evidence type="ECO:0000256" key="9">
    <source>
        <dbReference type="ARBA" id="ARBA00023136"/>
    </source>
</evidence>
<evidence type="ECO:0000259" key="10">
    <source>
        <dbReference type="PROSITE" id="PS51296"/>
    </source>
</evidence>
<evidence type="ECO:0000256" key="6">
    <source>
        <dbReference type="ARBA" id="ARBA00023002"/>
    </source>
</evidence>
<dbReference type="OrthoDB" id="426882at2759"/>
<dbReference type="PANTHER" id="PTHR21266">
    <property type="entry name" value="IRON-SULFUR DOMAIN CONTAINING PROTEIN"/>
    <property type="match status" value="1"/>
</dbReference>
<feature type="domain" description="Rieske" evidence="10">
    <location>
        <begin position="90"/>
        <end position="211"/>
    </location>
</feature>
<gene>
    <name evidence="11" type="ORF">OSTQU699_LOCUS4033</name>
</gene>
<keyword evidence="9" id="KW-0472">Membrane</keyword>
<keyword evidence="8" id="KW-0411">Iron-sulfur</keyword>
<dbReference type="SUPFAM" id="SSF55961">
    <property type="entry name" value="Bet v1-like"/>
    <property type="match status" value="1"/>
</dbReference>
<comment type="subcellular location">
    <subcellularLocation>
        <location evidence="1">Membrane</location>
    </subcellularLocation>
</comment>
<keyword evidence="12" id="KW-1185">Reference proteome</keyword>
<keyword evidence="4" id="KW-0479">Metal-binding</keyword>
<dbReference type="InterPro" id="IPR017941">
    <property type="entry name" value="Rieske_2Fe-2S"/>
</dbReference>
<keyword evidence="2" id="KW-0812">Transmembrane</keyword>
<dbReference type="InterPro" id="IPR036922">
    <property type="entry name" value="Rieske_2Fe-2S_sf"/>
</dbReference>
<dbReference type="AlphaFoldDB" id="A0A8S1IUF6"/>
<dbReference type="Gene3D" id="2.102.10.10">
    <property type="entry name" value="Rieske [2Fe-2S] iron-sulphur domain"/>
    <property type="match status" value="1"/>
</dbReference>
<keyword evidence="5" id="KW-1133">Transmembrane helix</keyword>
<evidence type="ECO:0000256" key="8">
    <source>
        <dbReference type="ARBA" id="ARBA00023014"/>
    </source>
</evidence>
<dbReference type="PROSITE" id="PS51296">
    <property type="entry name" value="RIESKE"/>
    <property type="match status" value="1"/>
</dbReference>
<evidence type="ECO:0000256" key="2">
    <source>
        <dbReference type="ARBA" id="ARBA00022692"/>
    </source>
</evidence>
<evidence type="ECO:0000313" key="11">
    <source>
        <dbReference type="EMBL" id="CAD7698672.1"/>
    </source>
</evidence>
<dbReference type="GO" id="GO:0051537">
    <property type="term" value="F:2 iron, 2 sulfur cluster binding"/>
    <property type="evidence" value="ECO:0007669"/>
    <property type="project" value="UniProtKB-KW"/>
</dbReference>
<dbReference type="GO" id="GO:0016491">
    <property type="term" value="F:oxidoreductase activity"/>
    <property type="evidence" value="ECO:0007669"/>
    <property type="project" value="UniProtKB-KW"/>
</dbReference>
<dbReference type="GO" id="GO:0005737">
    <property type="term" value="C:cytoplasm"/>
    <property type="evidence" value="ECO:0007669"/>
    <property type="project" value="TreeGrafter"/>
</dbReference>
<reference evidence="11" key="1">
    <citation type="submission" date="2020-12" db="EMBL/GenBank/DDBJ databases">
        <authorList>
            <person name="Iha C."/>
        </authorList>
    </citation>
    <scope>NUCLEOTIDE SEQUENCE</scope>
</reference>
<keyword evidence="3" id="KW-0001">2Fe-2S</keyword>
<dbReference type="GO" id="GO:0046872">
    <property type="term" value="F:metal ion binding"/>
    <property type="evidence" value="ECO:0007669"/>
    <property type="project" value="UniProtKB-KW"/>
</dbReference>
<evidence type="ECO:0000256" key="3">
    <source>
        <dbReference type="ARBA" id="ARBA00022714"/>
    </source>
</evidence>
<accession>A0A8S1IUF6</accession>
<keyword evidence="6" id="KW-0560">Oxidoreductase</keyword>
<sequence length="423" mass="46214">MVCAGAFRHRPMGRCPPTPLAGAPLPAPPARVTLGDVPRGLGRAFSPRVTVPRTVLRSAVESLTAPSAAKPGEEDEAASQDETFQWTQNWYPIIPLDLLEESQGQGFDSGLPQIQRQAILGRDIVLWKDAEGKWRAVEDRCSHRLAALSLGSVQEDGTLACRYHGWCFNGKGECTRIPQAVDAASEATACASSRSSVQAFPTLEAHGLLWVWPDDGPSAWEEASSAEPVVGRVQGPKANWGVLDLPVSYITSVENVVDPSHGNFVHEGLTIFGSKFSPRQNRPIDMFKALRRPSAKGGIQLNYTAPSKDDNAAIQTVQFRPPTLTSIQFEPGGMDASFELLWVPLRPGLTRTLVGVSMEPPKASTETKASILRKVVSAMKIIPLIFGIIQTSIVPKFLMHIYQQNYINRQDMMALHSEDLELF</sequence>
<organism evidence="11 12">
    <name type="scientific">Ostreobium quekettii</name>
    <dbReference type="NCBI Taxonomy" id="121088"/>
    <lineage>
        <taxon>Eukaryota</taxon>
        <taxon>Viridiplantae</taxon>
        <taxon>Chlorophyta</taxon>
        <taxon>core chlorophytes</taxon>
        <taxon>Ulvophyceae</taxon>
        <taxon>TCBD clade</taxon>
        <taxon>Bryopsidales</taxon>
        <taxon>Ostreobineae</taxon>
        <taxon>Ostreobiaceae</taxon>
        <taxon>Ostreobium</taxon>
    </lineage>
</organism>
<dbReference type="GO" id="GO:0016020">
    <property type="term" value="C:membrane"/>
    <property type="evidence" value="ECO:0007669"/>
    <property type="project" value="UniProtKB-SubCell"/>
</dbReference>
<evidence type="ECO:0000256" key="5">
    <source>
        <dbReference type="ARBA" id="ARBA00022989"/>
    </source>
</evidence>
<feature type="non-terminal residue" evidence="11">
    <location>
        <position position="423"/>
    </location>
</feature>
<dbReference type="SUPFAM" id="SSF50022">
    <property type="entry name" value="ISP domain"/>
    <property type="match status" value="1"/>
</dbReference>
<keyword evidence="7" id="KW-0408">Iron</keyword>